<evidence type="ECO:0000313" key="3">
    <source>
        <dbReference type="Proteomes" id="UP000267027"/>
    </source>
</evidence>
<feature type="compositionally biased region" description="Basic and acidic residues" evidence="1">
    <location>
        <begin position="61"/>
        <end position="78"/>
    </location>
</feature>
<feature type="compositionally biased region" description="Polar residues" evidence="1">
    <location>
        <begin position="41"/>
        <end position="58"/>
    </location>
</feature>
<name>A0A0R3Q2C3_ANGCS</name>
<reference evidence="2 3" key="2">
    <citation type="submission" date="2018-11" db="EMBL/GenBank/DDBJ databases">
        <authorList>
            <consortium name="Pathogen Informatics"/>
        </authorList>
    </citation>
    <scope>NUCLEOTIDE SEQUENCE [LARGE SCALE GENOMIC DNA]</scope>
    <source>
        <strain evidence="2 3">Costa Rica</strain>
    </source>
</reference>
<dbReference type="EMBL" id="UYYA01005640">
    <property type="protein sequence ID" value="VDM64807.1"/>
    <property type="molecule type" value="Genomic_DNA"/>
</dbReference>
<organism evidence="4">
    <name type="scientific">Angiostrongylus costaricensis</name>
    <name type="common">Nematode worm</name>
    <dbReference type="NCBI Taxonomy" id="334426"/>
    <lineage>
        <taxon>Eukaryota</taxon>
        <taxon>Metazoa</taxon>
        <taxon>Ecdysozoa</taxon>
        <taxon>Nematoda</taxon>
        <taxon>Chromadorea</taxon>
        <taxon>Rhabditida</taxon>
        <taxon>Rhabditina</taxon>
        <taxon>Rhabditomorpha</taxon>
        <taxon>Strongyloidea</taxon>
        <taxon>Metastrongylidae</taxon>
        <taxon>Angiostrongylus</taxon>
    </lineage>
</organism>
<sequence>MGRIVKLQPSESGAIREAHVKLPNGRIIRRPVNLLIPLELGNTQPNESPNVDNGTNTAPGHDIKNKDKLDEKSRERHNLRPRSHTRTVHSVQSSESNDEHFLNHDNNKHGTGSAIYELQQFLTYNDDHSNPNSTALPTNYCLIIPSTHTNNIHYLRYCILIHASHYS</sequence>
<evidence type="ECO:0000313" key="4">
    <source>
        <dbReference type="WBParaSite" id="ACOC_0001322101-mRNA-1"/>
    </source>
</evidence>
<protein>
    <submittedName>
        <fullName evidence="4">DUF5641 domain-containing protein</fullName>
    </submittedName>
</protein>
<dbReference type="Proteomes" id="UP000267027">
    <property type="component" value="Unassembled WGS sequence"/>
</dbReference>
<dbReference type="WBParaSite" id="ACOC_0001322101-mRNA-1">
    <property type="protein sequence ID" value="ACOC_0001322101-mRNA-1"/>
    <property type="gene ID" value="ACOC_0001322101"/>
</dbReference>
<reference evidence="4" key="1">
    <citation type="submission" date="2017-02" db="UniProtKB">
        <authorList>
            <consortium name="WormBaseParasite"/>
        </authorList>
    </citation>
    <scope>IDENTIFICATION</scope>
</reference>
<feature type="region of interest" description="Disordered" evidence="1">
    <location>
        <begin position="40"/>
        <end position="108"/>
    </location>
</feature>
<proteinExistence type="predicted"/>
<dbReference type="OrthoDB" id="5873975at2759"/>
<keyword evidence="3" id="KW-1185">Reference proteome</keyword>
<gene>
    <name evidence="2" type="ORF">ACOC_LOCUS13222</name>
</gene>
<dbReference type="AlphaFoldDB" id="A0A0R3Q2C3"/>
<evidence type="ECO:0000313" key="2">
    <source>
        <dbReference type="EMBL" id="VDM64807.1"/>
    </source>
</evidence>
<evidence type="ECO:0000256" key="1">
    <source>
        <dbReference type="SAM" id="MobiDB-lite"/>
    </source>
</evidence>
<feature type="compositionally biased region" description="Basic and acidic residues" evidence="1">
    <location>
        <begin position="97"/>
        <end position="108"/>
    </location>
</feature>
<accession>A0A0R3Q2C3</accession>